<proteinExistence type="predicted"/>
<reference evidence="1" key="1">
    <citation type="submission" date="2021-01" db="EMBL/GenBank/DDBJ databases">
        <authorList>
            <person name="Corre E."/>
            <person name="Pelletier E."/>
            <person name="Niang G."/>
            <person name="Scheremetjew M."/>
            <person name="Finn R."/>
            <person name="Kale V."/>
            <person name="Holt S."/>
            <person name="Cochrane G."/>
            <person name="Meng A."/>
            <person name="Brown T."/>
            <person name="Cohen L."/>
        </authorList>
    </citation>
    <scope>NUCLEOTIDE SEQUENCE</scope>
    <source>
        <strain evidence="1">CCMP1594</strain>
    </source>
</reference>
<evidence type="ECO:0000313" key="1">
    <source>
        <dbReference type="EMBL" id="CAE0827245.1"/>
    </source>
</evidence>
<sequence length="104" mass="11400">MRDTWQSLLFSRKTPRLGLGLTAFRVPTAFEQIALTPAGQVLMKTKYQQLVFVQSVHCDSPPTPVPVYPKEKISSAPSAPSVSYEGAARALHMRHQGTCVGPHP</sequence>
<accession>A0A7S4G703</accession>
<protein>
    <submittedName>
        <fullName evidence="1">Uncharacterized protein</fullName>
    </submittedName>
</protein>
<organism evidence="1">
    <name type="scientific">Eutreptiella gymnastica</name>
    <dbReference type="NCBI Taxonomy" id="73025"/>
    <lineage>
        <taxon>Eukaryota</taxon>
        <taxon>Discoba</taxon>
        <taxon>Euglenozoa</taxon>
        <taxon>Euglenida</taxon>
        <taxon>Spirocuta</taxon>
        <taxon>Euglenophyceae</taxon>
        <taxon>Eutreptiales</taxon>
        <taxon>Eutreptiaceae</taxon>
        <taxon>Eutreptiella</taxon>
    </lineage>
</organism>
<gene>
    <name evidence="1" type="ORF">EGYM00163_LOCUS38506</name>
</gene>
<dbReference type="AlphaFoldDB" id="A0A7S4G703"/>
<name>A0A7S4G703_9EUGL</name>
<dbReference type="EMBL" id="HBJA01111658">
    <property type="protein sequence ID" value="CAE0827245.1"/>
    <property type="molecule type" value="Transcribed_RNA"/>
</dbReference>